<proteinExistence type="evidence at protein level"/>
<feature type="compositionally biased region" description="Acidic residues" evidence="1">
    <location>
        <begin position="342"/>
        <end position="351"/>
    </location>
</feature>
<dbReference type="InterPro" id="IPR012442">
    <property type="entry name" value="DUF1645_plant"/>
</dbReference>
<dbReference type="InParanoid" id="A0A804MPC6"/>
<dbReference type="Pfam" id="PF07816">
    <property type="entry name" value="DUF1645"/>
    <property type="match status" value="1"/>
</dbReference>
<reference evidence="2" key="2">
    <citation type="submission" date="2019-07" db="EMBL/GenBank/DDBJ databases">
        <authorList>
            <person name="Seetharam A."/>
            <person name="Woodhouse M."/>
            <person name="Cannon E."/>
        </authorList>
    </citation>
    <scope>NUCLEOTIDE SEQUENCE [LARGE SCALE GENOMIC DNA]</scope>
    <source>
        <strain evidence="2">cv. B73</strain>
    </source>
</reference>
<feature type="region of interest" description="Disordered" evidence="1">
    <location>
        <begin position="155"/>
        <end position="214"/>
    </location>
</feature>
<dbReference type="PANTHER" id="PTHR33095:SF116">
    <property type="entry name" value="OS06G0215100 PROTEIN"/>
    <property type="match status" value="1"/>
</dbReference>
<dbReference type="EnsemblPlants" id="Zm00001eb101870_T001">
    <property type="protein sequence ID" value="Zm00001eb101870_P001"/>
    <property type="gene ID" value="Zm00001eb101870"/>
</dbReference>
<organism evidence="2 3">
    <name type="scientific">Zea mays</name>
    <name type="common">Maize</name>
    <dbReference type="NCBI Taxonomy" id="4577"/>
    <lineage>
        <taxon>Eukaryota</taxon>
        <taxon>Viridiplantae</taxon>
        <taxon>Streptophyta</taxon>
        <taxon>Embryophyta</taxon>
        <taxon>Tracheophyta</taxon>
        <taxon>Spermatophyta</taxon>
        <taxon>Magnoliopsida</taxon>
        <taxon>Liliopsida</taxon>
        <taxon>Poales</taxon>
        <taxon>Poaceae</taxon>
        <taxon>PACMAD clade</taxon>
        <taxon>Panicoideae</taxon>
        <taxon>Andropogonodae</taxon>
        <taxon>Andropogoneae</taxon>
        <taxon>Tripsacinae</taxon>
        <taxon>Zea</taxon>
    </lineage>
</organism>
<keyword evidence="4" id="KW-1267">Proteomics identification</keyword>
<feature type="compositionally biased region" description="Basic and acidic residues" evidence="1">
    <location>
        <begin position="312"/>
        <end position="326"/>
    </location>
</feature>
<feature type="compositionally biased region" description="Low complexity" evidence="1">
    <location>
        <begin position="257"/>
        <end position="267"/>
    </location>
</feature>
<evidence type="ECO:0000256" key="1">
    <source>
        <dbReference type="SAM" id="MobiDB-lite"/>
    </source>
</evidence>
<evidence type="ECO:0000313" key="2">
    <source>
        <dbReference type="EnsemblPlants" id="Zm00001eb101870_P001"/>
    </source>
</evidence>
<keyword evidence="3" id="KW-1185">Reference proteome</keyword>
<feature type="region of interest" description="Disordered" evidence="1">
    <location>
        <begin position="283"/>
        <end position="371"/>
    </location>
</feature>
<evidence type="ECO:0000313" key="3">
    <source>
        <dbReference type="Proteomes" id="UP000007305"/>
    </source>
</evidence>
<evidence type="ECO:0007829" key="4">
    <source>
        <dbReference type="PeptideAtlas" id="A0A804MPC6"/>
    </source>
</evidence>
<protein>
    <submittedName>
        <fullName evidence="2">Uncharacterized protein</fullName>
    </submittedName>
</protein>
<name>A0A804MPC6_MAIZE</name>
<reference evidence="3" key="1">
    <citation type="submission" date="2015-12" db="EMBL/GenBank/DDBJ databases">
        <title>Update maize B73 reference genome by single molecule sequencing technologies.</title>
        <authorList>
            <consortium name="Maize Genome Sequencing Project"/>
            <person name="Ware D."/>
        </authorList>
    </citation>
    <scope>NUCLEOTIDE SEQUENCE [LARGE SCALE GENOMIC DNA]</scope>
    <source>
        <strain evidence="3">cv. B73</strain>
    </source>
</reference>
<dbReference type="PANTHER" id="PTHR33095">
    <property type="entry name" value="OS07G0619500 PROTEIN"/>
    <property type="match status" value="1"/>
</dbReference>
<feature type="region of interest" description="Disordered" evidence="1">
    <location>
        <begin position="233"/>
        <end position="267"/>
    </location>
</feature>
<feature type="compositionally biased region" description="Low complexity" evidence="1">
    <location>
        <begin position="327"/>
        <end position="341"/>
    </location>
</feature>
<accession>A0A804MPC6</accession>
<dbReference type="Proteomes" id="UP000007305">
    <property type="component" value="Chromosome 2"/>
</dbReference>
<reference evidence="2" key="3">
    <citation type="submission" date="2021-05" db="UniProtKB">
        <authorList>
            <consortium name="EnsemblPlants"/>
        </authorList>
    </citation>
    <scope>IDENTIFICATION</scope>
    <source>
        <strain evidence="2">cv. B73</strain>
    </source>
</reference>
<dbReference type="AlphaFoldDB" id="A0A804MPC6"/>
<dbReference type="Gramene" id="Zm00001eb101870_T001">
    <property type="protein sequence ID" value="Zm00001eb101870_P001"/>
    <property type="gene ID" value="Zm00001eb101870"/>
</dbReference>
<sequence length="547" mass="56374">MIGGSRDATGGQIAQHQHRLRSCFGQTSPEISRGRLHQQASPAACQRALNDQTKYLFQHFTSAPASPRRAAAIYAHVAEGSGSDDQEFQPRRRLYATGGSSVSFDWEERPGTPKRGLGGGVPAADVAAWDTGFEFGKAAPAETLTAADELFEKGKIRPLKPRPKKTADDEPKIRPLKPPPGLLDGGSVTPSPRSPVVARGAGATWSPRRRSRVGSGVDFDPFAAALLEATKAPSPLGGKDDEGGVAVAPHGSPPTRPATRPASRSAGWRRWRLSDLLLFRSSSDGGRVNSSTCPSRGRAQQPPVMTIKASAAKREDMGKGWKHGDGDAAAAADSVAGMSSSDPDDAPDGGEDSPLFRRSGGPSSGGTVGDVPVSQSLIKAASNSSAAITTSLSRVLPNSTFLVPDDSLLPTGEDFNSSTAVPAPVRDEDDAAAAVSAASAAAAGNRTCDPDLRPGFAAGGSASRGRFVAGGVRVVGEEFGSGWRAGVAAAGVRRAVRAGGGSLQMGLNSCRDIKCSGWSRGGSWLCGLHVVMWNGPGAGPQEVLPGP</sequence>